<accession>A0A1W1W3Y6</accession>
<dbReference type="AlphaFoldDB" id="A0A1W1W3Y6"/>
<dbReference type="GO" id="GO:0008168">
    <property type="term" value="F:methyltransferase activity"/>
    <property type="evidence" value="ECO:0007669"/>
    <property type="project" value="UniProtKB-KW"/>
</dbReference>
<keyword evidence="1" id="KW-0812">Transmembrane</keyword>
<protein>
    <submittedName>
        <fullName evidence="2">S-isoprenylcysteine methyltransferase-like protein</fullName>
    </submittedName>
</protein>
<dbReference type="OrthoDB" id="9809773at2"/>
<proteinExistence type="predicted"/>
<dbReference type="EMBL" id="FWWW01000100">
    <property type="protein sequence ID" value="SMC00329.1"/>
    <property type="molecule type" value="Genomic_DNA"/>
</dbReference>
<dbReference type="InterPro" id="IPR010721">
    <property type="entry name" value="UstE-like"/>
</dbReference>
<keyword evidence="1" id="KW-0472">Membrane</keyword>
<name>A0A1W1W3Y6_9BACT</name>
<dbReference type="STRING" id="645990.SAMN00120144_1943"/>
<dbReference type="GO" id="GO:0032259">
    <property type="term" value="P:methylation"/>
    <property type="evidence" value="ECO:0007669"/>
    <property type="project" value="UniProtKB-KW"/>
</dbReference>
<keyword evidence="2" id="KW-0489">Methyltransferase</keyword>
<feature type="transmembrane region" description="Helical" evidence="1">
    <location>
        <begin position="70"/>
        <end position="91"/>
    </location>
</feature>
<keyword evidence="1" id="KW-1133">Transmembrane helix</keyword>
<keyword evidence="2" id="KW-0808">Transferase</keyword>
<sequence length="199" mass="22119">MIYLLLGWVLYYTLHSLLATVWVKNAVAARWPATPRFYRLAYNQLSVWLFLLLLRYQISLPDKLVMPSGLVLTISGYALMGGGLLLAILALRGYSLGEFAGWAYLRQGAAAADNGLSTKGFNGVVRHPLYLAILVGLGGFFLTAPTLAHLVFVGCAAAYVLVGTRLEERKLLQRFGVTYARYRQQVPRLMPRLSRQPKA</sequence>
<dbReference type="RefSeq" id="WP_143435082.1">
    <property type="nucleotide sequence ID" value="NZ_FWWW01000100.1"/>
</dbReference>
<evidence type="ECO:0000313" key="2">
    <source>
        <dbReference type="EMBL" id="SMC00329.1"/>
    </source>
</evidence>
<keyword evidence="3" id="KW-1185">Reference proteome</keyword>
<evidence type="ECO:0000313" key="3">
    <source>
        <dbReference type="Proteomes" id="UP000192266"/>
    </source>
</evidence>
<dbReference type="Gene3D" id="1.20.120.1630">
    <property type="match status" value="1"/>
</dbReference>
<feature type="transmembrane region" description="Helical" evidence="1">
    <location>
        <begin position="129"/>
        <end position="162"/>
    </location>
</feature>
<feature type="transmembrane region" description="Helical" evidence="1">
    <location>
        <begin position="38"/>
        <end position="58"/>
    </location>
</feature>
<gene>
    <name evidence="2" type="ORF">SAMN00120144_1943</name>
</gene>
<organism evidence="2 3">
    <name type="scientific">Hymenobacter roseosalivarius DSM 11622</name>
    <dbReference type="NCBI Taxonomy" id="645990"/>
    <lineage>
        <taxon>Bacteria</taxon>
        <taxon>Pseudomonadati</taxon>
        <taxon>Bacteroidota</taxon>
        <taxon>Cytophagia</taxon>
        <taxon>Cytophagales</taxon>
        <taxon>Hymenobacteraceae</taxon>
        <taxon>Hymenobacter</taxon>
    </lineage>
</organism>
<dbReference type="Pfam" id="PF06966">
    <property type="entry name" value="DUF1295"/>
    <property type="match status" value="1"/>
</dbReference>
<evidence type="ECO:0000256" key="1">
    <source>
        <dbReference type="SAM" id="Phobius"/>
    </source>
</evidence>
<dbReference type="Proteomes" id="UP000192266">
    <property type="component" value="Unassembled WGS sequence"/>
</dbReference>
<reference evidence="2 3" key="1">
    <citation type="submission" date="2017-04" db="EMBL/GenBank/DDBJ databases">
        <authorList>
            <person name="Afonso C.L."/>
            <person name="Miller P.J."/>
            <person name="Scott M.A."/>
            <person name="Spackman E."/>
            <person name="Goraichik I."/>
            <person name="Dimitrov K.M."/>
            <person name="Suarez D.L."/>
            <person name="Swayne D.E."/>
        </authorList>
    </citation>
    <scope>NUCLEOTIDE SEQUENCE [LARGE SCALE GENOMIC DNA]</scope>
    <source>
        <strain evidence="2 3">DSM 11622</strain>
    </source>
</reference>